<dbReference type="EMBL" id="SPNC01000205">
    <property type="protein sequence ID" value="TFH94049.1"/>
    <property type="molecule type" value="Genomic_DNA"/>
</dbReference>
<feature type="compositionally biased region" description="Basic and acidic residues" evidence="1">
    <location>
        <begin position="340"/>
        <end position="351"/>
    </location>
</feature>
<dbReference type="OrthoDB" id="13869at2"/>
<dbReference type="InterPro" id="IPR027417">
    <property type="entry name" value="P-loop_NTPase"/>
</dbReference>
<dbReference type="STRING" id="1122973.GCA_000379925_00784"/>
<dbReference type="PANTHER" id="PTHR13696:SF99">
    <property type="entry name" value="COBYRINIC ACID AC-DIAMIDE SYNTHASE"/>
    <property type="match status" value="1"/>
</dbReference>
<name>A0A4Y8WNV2_9PORP</name>
<sequence length="407" mass="45862">MDKKRIAVSGIKGGTGKSTIAMVLGVILRESYDKKVCLVDCDEYQSTLTNQMKAEESFFSNNPDIAEKICAARNREVKYSSILPVEKLDKITEENILEIEKKHDDCDVFIFDTKGSEGDLPFFRSLTLMDYIVLPIILDKINSQSAFTWIKGFNYVLGLEKAEVRNKGICLLSNKIVWGDIEQAALSGWWQEIARAEGVFYLETGLKMNTFVGKSIDKIKGENDSFFESISIVPDDVVLRMSNAGEVVKNIITFVDSKEEKRIRKVPSSVRVKAPNVGQPSNILDLIDERIEILNRLSEQVKTNSLVASKYHSIHDCLMQFSVSQLEYLMRDMPPLPGVERRERGGGKDLIEPLENNGTDEFRNVEGSPDVAPRPDDNDTLDEVDKRAIALFTDYLRSLKSSSNQNI</sequence>
<comment type="caution">
    <text evidence="3">The sequence shown here is derived from an EMBL/GenBank/DDBJ whole genome shotgun (WGS) entry which is preliminary data.</text>
</comment>
<dbReference type="Gene3D" id="3.40.50.300">
    <property type="entry name" value="P-loop containing nucleotide triphosphate hydrolases"/>
    <property type="match status" value="1"/>
</dbReference>
<dbReference type="CDD" id="cd02042">
    <property type="entry name" value="ParAB_family"/>
    <property type="match status" value="1"/>
</dbReference>
<dbReference type="SUPFAM" id="SSF52540">
    <property type="entry name" value="P-loop containing nucleoside triphosphate hydrolases"/>
    <property type="match status" value="1"/>
</dbReference>
<protein>
    <submittedName>
        <fullName evidence="3">ParA family protein</fullName>
    </submittedName>
</protein>
<gene>
    <name evidence="3" type="ORF">E4P47_09155</name>
</gene>
<dbReference type="PANTHER" id="PTHR13696">
    <property type="entry name" value="P-LOOP CONTAINING NUCLEOSIDE TRIPHOSPHATE HYDROLASE"/>
    <property type="match status" value="1"/>
</dbReference>
<proteinExistence type="predicted"/>
<dbReference type="InterPro" id="IPR002586">
    <property type="entry name" value="CobQ/CobB/MinD/ParA_Nub-bd_dom"/>
</dbReference>
<reference evidence="3 4" key="1">
    <citation type="submission" date="2019-03" db="EMBL/GenBank/DDBJ databases">
        <title>Porphyromonas levii Isolated from the Uterus of Dairy Cows.</title>
        <authorList>
            <person name="Francis A.M."/>
        </authorList>
    </citation>
    <scope>NUCLEOTIDE SEQUENCE [LARGE SCALE GENOMIC DNA]</scope>
    <source>
        <strain evidence="3 4">AF5678</strain>
    </source>
</reference>
<feature type="compositionally biased region" description="Basic and acidic residues" evidence="1">
    <location>
        <begin position="373"/>
        <end position="382"/>
    </location>
</feature>
<evidence type="ECO:0000313" key="4">
    <source>
        <dbReference type="Proteomes" id="UP000297225"/>
    </source>
</evidence>
<evidence type="ECO:0000256" key="1">
    <source>
        <dbReference type="SAM" id="MobiDB-lite"/>
    </source>
</evidence>
<dbReference type="RefSeq" id="WP_134849888.1">
    <property type="nucleotide sequence ID" value="NZ_CP197400.1"/>
</dbReference>
<evidence type="ECO:0000313" key="3">
    <source>
        <dbReference type="EMBL" id="TFH94049.1"/>
    </source>
</evidence>
<accession>A0A4Y8WNV2</accession>
<organism evidence="3 4">
    <name type="scientific">Porphyromonas levii</name>
    <dbReference type="NCBI Taxonomy" id="28114"/>
    <lineage>
        <taxon>Bacteria</taxon>
        <taxon>Pseudomonadati</taxon>
        <taxon>Bacteroidota</taxon>
        <taxon>Bacteroidia</taxon>
        <taxon>Bacteroidales</taxon>
        <taxon>Porphyromonadaceae</taxon>
        <taxon>Porphyromonas</taxon>
    </lineage>
</organism>
<keyword evidence="4" id="KW-1185">Reference proteome</keyword>
<dbReference type="Pfam" id="PF01656">
    <property type="entry name" value="CbiA"/>
    <property type="match status" value="1"/>
</dbReference>
<dbReference type="Proteomes" id="UP000297225">
    <property type="component" value="Unassembled WGS sequence"/>
</dbReference>
<dbReference type="AlphaFoldDB" id="A0A4Y8WNV2"/>
<dbReference type="InterPro" id="IPR050678">
    <property type="entry name" value="DNA_Partitioning_ATPase"/>
</dbReference>
<feature type="domain" description="CobQ/CobB/MinD/ParA nucleotide binding" evidence="2">
    <location>
        <begin position="6"/>
        <end position="279"/>
    </location>
</feature>
<feature type="region of interest" description="Disordered" evidence="1">
    <location>
        <begin position="340"/>
        <end position="382"/>
    </location>
</feature>
<evidence type="ECO:0000259" key="2">
    <source>
        <dbReference type="Pfam" id="PF01656"/>
    </source>
</evidence>